<dbReference type="InterPro" id="IPR012340">
    <property type="entry name" value="NA-bd_OB-fold"/>
</dbReference>
<dbReference type="GO" id="GO:0003697">
    <property type="term" value="F:single-stranded DNA binding"/>
    <property type="evidence" value="ECO:0007669"/>
    <property type="project" value="InterPro"/>
</dbReference>
<dbReference type="OrthoDB" id="1078367at2759"/>
<reference evidence="4" key="1">
    <citation type="submission" date="2016-04" db="EMBL/GenBank/DDBJ databases">
        <title>Cephalotus genome sequencing.</title>
        <authorList>
            <person name="Fukushima K."/>
            <person name="Hasebe M."/>
            <person name="Fang X."/>
        </authorList>
    </citation>
    <scope>NUCLEOTIDE SEQUENCE [LARGE SCALE GENOMIC DNA]</scope>
    <source>
        <strain evidence="4">cv. St1</strain>
    </source>
</reference>
<keyword evidence="1 2" id="KW-0238">DNA-binding</keyword>
<evidence type="ECO:0000313" key="4">
    <source>
        <dbReference type="Proteomes" id="UP000187406"/>
    </source>
</evidence>
<dbReference type="NCBIfam" id="TIGR00621">
    <property type="entry name" value="ssb"/>
    <property type="match status" value="1"/>
</dbReference>
<dbReference type="CDD" id="cd04496">
    <property type="entry name" value="SSB_OBF"/>
    <property type="match status" value="1"/>
</dbReference>
<gene>
    <name evidence="3" type="ORF">CFOL_v3_16926</name>
</gene>
<dbReference type="PANTHER" id="PTHR10302">
    <property type="entry name" value="SINGLE-STRANDED DNA-BINDING PROTEIN"/>
    <property type="match status" value="1"/>
</dbReference>
<dbReference type="EMBL" id="BDDD01001108">
    <property type="protein sequence ID" value="GAV73440.1"/>
    <property type="molecule type" value="Genomic_DNA"/>
</dbReference>
<accession>A0A1Q3BZK8</accession>
<dbReference type="Pfam" id="PF00436">
    <property type="entry name" value="SSB"/>
    <property type="match status" value="1"/>
</dbReference>
<proteinExistence type="predicted"/>
<dbReference type="InParanoid" id="A0A1Q3BZK8"/>
<dbReference type="AlphaFoldDB" id="A0A1Q3BZK8"/>
<dbReference type="InterPro" id="IPR011344">
    <property type="entry name" value="ssDNA-bd"/>
</dbReference>
<keyword evidence="4" id="KW-1185">Reference proteome</keyword>
<protein>
    <submittedName>
        <fullName evidence="3">SSB domain-containing protein</fullName>
    </submittedName>
</protein>
<evidence type="ECO:0000256" key="1">
    <source>
        <dbReference type="ARBA" id="ARBA00023125"/>
    </source>
</evidence>
<dbReference type="STRING" id="3775.A0A1Q3BZK8"/>
<name>A0A1Q3BZK8_CEPFO</name>
<dbReference type="Proteomes" id="UP000187406">
    <property type="component" value="Unassembled WGS sequence"/>
</dbReference>
<dbReference type="GO" id="GO:0042645">
    <property type="term" value="C:mitochondrial nucleoid"/>
    <property type="evidence" value="ECO:0007669"/>
    <property type="project" value="TreeGrafter"/>
</dbReference>
<sequence>MALNQILPTTWNLSLCVSKNPLTNPKTTYLSSPTPLSSIRLRSNNKTLRFNRSFKCLVDHEDHHQQIYGHQVSHPRPPEIPWRKEITNAVHLIGTVGTAVEFKHLPSGKLLAWTRLAVKRSATDTTWINLTFWDEMAQVASQHVEKGQQIYVSGRLVSDNVENEEGKQLTYYKVVVQQLNFVEKGASSISSYDRDSNFMRAGKKFANNAANSSGSTEELWQAFFANPVDWWDNRKNKRNPKYPDFKHKDTGEALWIEGRYNPPWVKAQLAILDTRMGYLHDQDSRTHANSFASVDFTPF</sequence>
<comment type="caution">
    <text evidence="3">The sequence shown here is derived from an EMBL/GenBank/DDBJ whole genome shotgun (WGS) entry which is preliminary data.</text>
</comment>
<dbReference type="SUPFAM" id="SSF50249">
    <property type="entry name" value="Nucleic acid-binding proteins"/>
    <property type="match status" value="1"/>
</dbReference>
<evidence type="ECO:0000256" key="2">
    <source>
        <dbReference type="PROSITE-ProRule" id="PRU00252"/>
    </source>
</evidence>
<evidence type="ECO:0000313" key="3">
    <source>
        <dbReference type="EMBL" id="GAV73440.1"/>
    </source>
</evidence>
<dbReference type="InterPro" id="IPR000424">
    <property type="entry name" value="Primosome_PriB/ssb"/>
</dbReference>
<dbReference type="Gene3D" id="2.40.50.140">
    <property type="entry name" value="Nucleic acid-binding proteins"/>
    <property type="match status" value="1"/>
</dbReference>
<organism evidence="3 4">
    <name type="scientific">Cephalotus follicularis</name>
    <name type="common">Albany pitcher plant</name>
    <dbReference type="NCBI Taxonomy" id="3775"/>
    <lineage>
        <taxon>Eukaryota</taxon>
        <taxon>Viridiplantae</taxon>
        <taxon>Streptophyta</taxon>
        <taxon>Embryophyta</taxon>
        <taxon>Tracheophyta</taxon>
        <taxon>Spermatophyta</taxon>
        <taxon>Magnoliopsida</taxon>
        <taxon>eudicotyledons</taxon>
        <taxon>Gunneridae</taxon>
        <taxon>Pentapetalae</taxon>
        <taxon>rosids</taxon>
        <taxon>fabids</taxon>
        <taxon>Oxalidales</taxon>
        <taxon>Cephalotaceae</taxon>
        <taxon>Cephalotus</taxon>
    </lineage>
</organism>
<dbReference type="PROSITE" id="PS50935">
    <property type="entry name" value="SSB"/>
    <property type="match status" value="1"/>
</dbReference>
<dbReference type="PANTHER" id="PTHR10302:SF0">
    <property type="entry name" value="SINGLE-STRANDED DNA-BINDING PROTEIN, MITOCHONDRIAL"/>
    <property type="match status" value="1"/>
</dbReference>
<dbReference type="GO" id="GO:0006264">
    <property type="term" value="P:mitochondrial DNA replication"/>
    <property type="evidence" value="ECO:0007669"/>
    <property type="project" value="TreeGrafter"/>
</dbReference>